<feature type="transmembrane region" description="Helical" evidence="6">
    <location>
        <begin position="101"/>
        <end position="122"/>
    </location>
</feature>
<organism evidence="8">
    <name type="scientific">uncultured Paludibacter sp</name>
    <dbReference type="NCBI Taxonomy" id="497635"/>
    <lineage>
        <taxon>Bacteria</taxon>
        <taxon>Pseudomonadati</taxon>
        <taxon>Bacteroidota</taxon>
        <taxon>Bacteroidia</taxon>
        <taxon>Bacteroidales</taxon>
        <taxon>Paludibacteraceae</taxon>
        <taxon>Paludibacter</taxon>
        <taxon>environmental samples</taxon>
    </lineage>
</organism>
<feature type="transmembrane region" description="Helical" evidence="6">
    <location>
        <begin position="328"/>
        <end position="346"/>
    </location>
</feature>
<feature type="transmembrane region" description="Helical" evidence="6">
    <location>
        <begin position="134"/>
        <end position="156"/>
    </location>
</feature>
<evidence type="ECO:0000256" key="1">
    <source>
        <dbReference type="ARBA" id="ARBA00004141"/>
    </source>
</evidence>
<feature type="transmembrane region" description="Helical" evidence="6">
    <location>
        <begin position="12"/>
        <end position="32"/>
    </location>
</feature>
<feature type="transmembrane region" description="Helical" evidence="6">
    <location>
        <begin position="44"/>
        <end position="64"/>
    </location>
</feature>
<feature type="transmembrane region" description="Helical" evidence="6">
    <location>
        <begin position="263"/>
        <end position="286"/>
    </location>
</feature>
<dbReference type="InterPro" id="IPR020846">
    <property type="entry name" value="MFS_dom"/>
</dbReference>
<feature type="transmembrane region" description="Helical" evidence="6">
    <location>
        <begin position="398"/>
        <end position="416"/>
    </location>
</feature>
<evidence type="ECO:0000256" key="3">
    <source>
        <dbReference type="ARBA" id="ARBA00022692"/>
    </source>
</evidence>
<dbReference type="PANTHER" id="PTHR42718">
    <property type="entry name" value="MAJOR FACILITATOR SUPERFAMILY MULTIDRUG TRANSPORTER MFSC"/>
    <property type="match status" value="1"/>
</dbReference>
<dbReference type="GO" id="GO:0022857">
    <property type="term" value="F:transmembrane transporter activity"/>
    <property type="evidence" value="ECO:0007669"/>
    <property type="project" value="InterPro"/>
</dbReference>
<dbReference type="Pfam" id="PF07690">
    <property type="entry name" value="MFS_1"/>
    <property type="match status" value="1"/>
</dbReference>
<sequence>MNWTKKQFSTLAVVAITSFMGTFLISSINIALPAIEKSFELDAVSLSWVITSFLLATAILQFPVGKLGDISGIERLYKIGLVIFTVSSLLNGLAVSGSWLIVFRFIQGVGAALTNTTGSAILVSEFPPQNRGRVLGISVSAVYLGLAFGPFAGGIITQHIGWRFIFFIAAALGLISTVFSFIFLKNEKKISTEKISDIDFKGTIFFVLGLIGLVYGSSQIPALFGWVLMMGGVFSTVVFWLLESRAKSPMIDVKLYTKNRLFAFSNLAALINYTATSAIVFFLSLYLQKVQGFSPQKAGTILIAQPIMMAVFSPIVGRLSDRIQPRYFATIGMAMCAVGLAAFAFLTAKTPIWVIVTVLIWVGLGFALFSSPNMNTIMSSVNKTQYGQASGSAASMRVLGQITSMTIVTLIFASMFGNKVIESIPDALFLQAMKWGFLCFSLIGVAGVYFSFNRGNLERKPNG</sequence>
<dbReference type="PANTHER" id="PTHR42718:SF9">
    <property type="entry name" value="MAJOR FACILITATOR SUPERFAMILY MULTIDRUG TRANSPORTER MFSC"/>
    <property type="match status" value="1"/>
</dbReference>
<dbReference type="GO" id="GO:0016020">
    <property type="term" value="C:membrane"/>
    <property type="evidence" value="ECO:0007669"/>
    <property type="project" value="UniProtKB-SubCell"/>
</dbReference>
<dbReference type="InterPro" id="IPR036259">
    <property type="entry name" value="MFS_trans_sf"/>
</dbReference>
<dbReference type="Gene3D" id="1.20.1250.20">
    <property type="entry name" value="MFS general substrate transporter like domains"/>
    <property type="match status" value="1"/>
</dbReference>
<accession>A0A653AA06</accession>
<feature type="domain" description="Major facilitator superfamily (MFS) profile" evidence="7">
    <location>
        <begin position="10"/>
        <end position="459"/>
    </location>
</feature>
<gene>
    <name evidence="8" type="ORF">TRIP_D290008</name>
</gene>
<dbReference type="InterPro" id="IPR011701">
    <property type="entry name" value="MFS"/>
</dbReference>
<dbReference type="FunFam" id="1.20.1250.20:FF:000503">
    <property type="entry name" value="Drug resistance transporter, EmrB/QacA subfamily"/>
    <property type="match status" value="1"/>
</dbReference>
<dbReference type="Gene3D" id="1.20.1720.10">
    <property type="entry name" value="Multidrug resistance protein D"/>
    <property type="match status" value="1"/>
</dbReference>
<evidence type="ECO:0000259" key="7">
    <source>
        <dbReference type="PROSITE" id="PS50850"/>
    </source>
</evidence>
<dbReference type="PROSITE" id="PS50850">
    <property type="entry name" value="MFS"/>
    <property type="match status" value="1"/>
</dbReference>
<feature type="transmembrane region" description="Helical" evidence="6">
    <location>
        <begin position="198"/>
        <end position="217"/>
    </location>
</feature>
<feature type="transmembrane region" description="Helical" evidence="6">
    <location>
        <begin position="162"/>
        <end position="186"/>
    </location>
</feature>
<feature type="transmembrane region" description="Helical" evidence="6">
    <location>
        <begin position="352"/>
        <end position="369"/>
    </location>
</feature>
<feature type="transmembrane region" description="Helical" evidence="6">
    <location>
        <begin position="428"/>
        <end position="452"/>
    </location>
</feature>
<keyword evidence="5 6" id="KW-0472">Membrane</keyword>
<dbReference type="CDD" id="cd17321">
    <property type="entry name" value="MFS_MMR_MDR_like"/>
    <property type="match status" value="1"/>
</dbReference>
<comment type="subcellular location">
    <subcellularLocation>
        <location evidence="1">Membrane</location>
        <topology evidence="1">Multi-pass membrane protein</topology>
    </subcellularLocation>
</comment>
<feature type="transmembrane region" description="Helical" evidence="6">
    <location>
        <begin position="76"/>
        <end position="95"/>
    </location>
</feature>
<evidence type="ECO:0000256" key="6">
    <source>
        <dbReference type="SAM" id="Phobius"/>
    </source>
</evidence>
<dbReference type="SUPFAM" id="SSF103473">
    <property type="entry name" value="MFS general substrate transporter"/>
    <property type="match status" value="1"/>
</dbReference>
<keyword evidence="4 6" id="KW-1133">Transmembrane helix</keyword>
<reference evidence="8" key="1">
    <citation type="submission" date="2018-07" db="EMBL/GenBank/DDBJ databases">
        <authorList>
            <consortium name="Genoscope - CEA"/>
            <person name="William W."/>
        </authorList>
    </citation>
    <scope>NUCLEOTIDE SEQUENCE</scope>
    <source>
        <strain evidence="8">IK1</strain>
    </source>
</reference>
<evidence type="ECO:0000313" key="8">
    <source>
        <dbReference type="EMBL" id="VBB44834.1"/>
    </source>
</evidence>
<dbReference type="EMBL" id="UPXZ01000022">
    <property type="protein sequence ID" value="VBB44834.1"/>
    <property type="molecule type" value="Genomic_DNA"/>
</dbReference>
<evidence type="ECO:0000256" key="5">
    <source>
        <dbReference type="ARBA" id="ARBA00023136"/>
    </source>
</evidence>
<proteinExistence type="predicted"/>
<protein>
    <submittedName>
        <fullName evidence="8">Drug resistance transporter, EmrB/QacA subfamily</fullName>
    </submittedName>
</protein>
<evidence type="ECO:0000256" key="4">
    <source>
        <dbReference type="ARBA" id="ARBA00022989"/>
    </source>
</evidence>
<keyword evidence="3 6" id="KW-0812">Transmembrane</keyword>
<feature type="transmembrane region" description="Helical" evidence="6">
    <location>
        <begin position="223"/>
        <end position="242"/>
    </location>
</feature>
<dbReference type="AlphaFoldDB" id="A0A653AA06"/>
<feature type="transmembrane region" description="Helical" evidence="6">
    <location>
        <begin position="298"/>
        <end position="316"/>
    </location>
</feature>
<evidence type="ECO:0000256" key="2">
    <source>
        <dbReference type="ARBA" id="ARBA00022448"/>
    </source>
</evidence>
<keyword evidence="2" id="KW-0813">Transport</keyword>
<dbReference type="PRINTS" id="PR01036">
    <property type="entry name" value="TCRTETB"/>
</dbReference>
<name>A0A653AA06_9BACT</name>